<protein>
    <submittedName>
        <fullName evidence="2">Uncharacterized protein</fullName>
    </submittedName>
</protein>
<feature type="non-terminal residue" evidence="2">
    <location>
        <position position="154"/>
    </location>
</feature>
<feature type="region of interest" description="Disordered" evidence="1">
    <location>
        <begin position="42"/>
        <end position="69"/>
    </location>
</feature>
<evidence type="ECO:0000313" key="2">
    <source>
        <dbReference type="EMBL" id="OUC43435.1"/>
    </source>
</evidence>
<sequence length="154" mass="17162">NVDVIDDEMTIQMAFDYLESQCKSETSSDDDDDCTATEIASPLVKENSGQHSPVAELENNSTPRRSDFERQIWDHLESVSDVLTTYSDSFSGSSCEKNQGADEQNRTNLLNHTGEAVANVKMANLQDGEVMLESGEIVELAVHIFTESDEQFYK</sequence>
<dbReference type="AlphaFoldDB" id="A0A1Y3EEN2"/>
<comment type="caution">
    <text evidence="2">The sequence shown here is derived from an EMBL/GenBank/DDBJ whole genome shotgun (WGS) entry which is preliminary data.</text>
</comment>
<gene>
    <name evidence="2" type="ORF">D917_09773</name>
</gene>
<dbReference type="EMBL" id="LVZM01014916">
    <property type="protein sequence ID" value="OUC43435.1"/>
    <property type="molecule type" value="Genomic_DNA"/>
</dbReference>
<proteinExistence type="predicted"/>
<evidence type="ECO:0000256" key="1">
    <source>
        <dbReference type="SAM" id="MobiDB-lite"/>
    </source>
</evidence>
<name>A0A1Y3EEN2_9BILA</name>
<dbReference type="Proteomes" id="UP000243006">
    <property type="component" value="Unassembled WGS sequence"/>
</dbReference>
<feature type="non-terminal residue" evidence="2">
    <location>
        <position position="1"/>
    </location>
</feature>
<accession>A0A1Y3EEN2</accession>
<evidence type="ECO:0000313" key="3">
    <source>
        <dbReference type="Proteomes" id="UP000243006"/>
    </source>
</evidence>
<organism evidence="2 3">
    <name type="scientific">Trichinella nativa</name>
    <dbReference type="NCBI Taxonomy" id="6335"/>
    <lineage>
        <taxon>Eukaryota</taxon>
        <taxon>Metazoa</taxon>
        <taxon>Ecdysozoa</taxon>
        <taxon>Nematoda</taxon>
        <taxon>Enoplea</taxon>
        <taxon>Dorylaimia</taxon>
        <taxon>Trichinellida</taxon>
        <taxon>Trichinellidae</taxon>
        <taxon>Trichinella</taxon>
    </lineage>
</organism>
<reference evidence="2 3" key="1">
    <citation type="submission" date="2015-04" db="EMBL/GenBank/DDBJ databases">
        <title>Draft genome of the roundworm Trichinella nativa.</title>
        <authorList>
            <person name="Mitreva M."/>
        </authorList>
    </citation>
    <scope>NUCLEOTIDE SEQUENCE [LARGE SCALE GENOMIC DNA]</scope>
    <source>
        <strain evidence="2 3">ISS45</strain>
    </source>
</reference>